<keyword evidence="2" id="KW-1185">Reference proteome</keyword>
<organism evidence="1 2">
    <name type="scientific">Couchioplanes caeruleus subsp. caeruleus</name>
    <dbReference type="NCBI Taxonomy" id="56427"/>
    <lineage>
        <taxon>Bacteria</taxon>
        <taxon>Bacillati</taxon>
        <taxon>Actinomycetota</taxon>
        <taxon>Actinomycetes</taxon>
        <taxon>Micromonosporales</taxon>
        <taxon>Micromonosporaceae</taxon>
        <taxon>Couchioplanes</taxon>
    </lineage>
</organism>
<comment type="caution">
    <text evidence="1">The sequence shown here is derived from an EMBL/GenBank/DDBJ whole genome shotgun (WGS) entry which is preliminary data.</text>
</comment>
<protein>
    <submittedName>
        <fullName evidence="1">Uncharacterized protein</fullName>
    </submittedName>
</protein>
<reference evidence="1 2" key="1">
    <citation type="submission" date="2016-09" db="EMBL/GenBank/DDBJ databases">
        <title>Couchioplanes caeruleus draft genome sequence.</title>
        <authorList>
            <person name="Sheehan J."/>
            <person name="Caffrey P."/>
        </authorList>
    </citation>
    <scope>NUCLEOTIDE SEQUENCE [LARGE SCALE GENOMIC DNA]</scope>
    <source>
        <strain evidence="1 2">DSM 43634</strain>
    </source>
</reference>
<name>A0A1K0GE28_9ACTN</name>
<evidence type="ECO:0000313" key="2">
    <source>
        <dbReference type="Proteomes" id="UP000182486"/>
    </source>
</evidence>
<evidence type="ECO:0000313" key="1">
    <source>
        <dbReference type="EMBL" id="OJF10398.1"/>
    </source>
</evidence>
<accession>A0A1K0GE28</accession>
<proteinExistence type="predicted"/>
<sequence>MSTATLIKLQRLCIRCHHAIPAAPAADLGFGYSREPDTTAEQAEPVPLGVELHFFTGRTPRRTAV</sequence>
<dbReference type="Proteomes" id="UP000182486">
    <property type="component" value="Unassembled WGS sequence"/>
</dbReference>
<gene>
    <name evidence="1" type="ORF">BG844_32205</name>
</gene>
<dbReference type="RefSeq" id="WP_071809128.1">
    <property type="nucleotide sequence ID" value="NZ_MEIA01000477.1"/>
</dbReference>
<dbReference type="AlphaFoldDB" id="A0A1K0GE28"/>
<dbReference type="EMBL" id="MEIA01000477">
    <property type="protein sequence ID" value="OJF10398.1"/>
    <property type="molecule type" value="Genomic_DNA"/>
</dbReference>